<dbReference type="OrthoDB" id="9798081at2"/>
<dbReference type="InterPro" id="IPR000182">
    <property type="entry name" value="GNAT_dom"/>
</dbReference>
<dbReference type="SUPFAM" id="SSF55729">
    <property type="entry name" value="Acyl-CoA N-acyltransferases (Nat)"/>
    <property type="match status" value="1"/>
</dbReference>
<dbReference type="CDD" id="cd04301">
    <property type="entry name" value="NAT_SF"/>
    <property type="match status" value="1"/>
</dbReference>
<dbReference type="EMBL" id="CZBY01000001">
    <property type="protein sequence ID" value="CUQ80788.1"/>
    <property type="molecule type" value="Genomic_DNA"/>
</dbReference>
<gene>
    <name evidence="2" type="primary">ydaF</name>
    <name evidence="2" type="ORF">ERS852540_00114</name>
</gene>
<dbReference type="InterPro" id="IPR016181">
    <property type="entry name" value="Acyl_CoA_acyltransferase"/>
</dbReference>
<keyword evidence="2" id="KW-0808">Transferase</keyword>
<sequence>MSENVINTERLTLRPVLTGDTDEIHRYAGDKSIDMMLFLPNDTVEQTAEFVRNAVLQWADEKPSVMEFVMLYEGRIIGGIGLEAVDEVTYEIGWVLSKDYRNKGFTTEAGKALLEYAFDVLSADKVIAHCDIRNKASENVMKKLGMTLKDNSGTRFYEKTGITSGELMYCIDRKEKQKTE</sequence>
<accession>A0A174Z962</accession>
<proteinExistence type="predicted"/>
<dbReference type="EC" id="2.3.1.-" evidence="2"/>
<dbReference type="Proteomes" id="UP000095662">
    <property type="component" value="Unassembled WGS sequence"/>
</dbReference>
<evidence type="ECO:0000259" key="1">
    <source>
        <dbReference type="PROSITE" id="PS51186"/>
    </source>
</evidence>
<evidence type="ECO:0000313" key="3">
    <source>
        <dbReference type="Proteomes" id="UP000095662"/>
    </source>
</evidence>
<dbReference type="PANTHER" id="PTHR43792">
    <property type="entry name" value="GNAT FAMILY, PUTATIVE (AFU_ORTHOLOGUE AFUA_3G00765)-RELATED-RELATED"/>
    <property type="match status" value="1"/>
</dbReference>
<evidence type="ECO:0000313" key="2">
    <source>
        <dbReference type="EMBL" id="CUQ80788.1"/>
    </source>
</evidence>
<reference evidence="2 3" key="1">
    <citation type="submission" date="2015-09" db="EMBL/GenBank/DDBJ databases">
        <authorList>
            <consortium name="Pathogen Informatics"/>
        </authorList>
    </citation>
    <scope>NUCLEOTIDE SEQUENCE [LARGE SCALE GENOMIC DNA]</scope>
    <source>
        <strain evidence="2 3">2789STDY5834928</strain>
    </source>
</reference>
<feature type="domain" description="N-acetyltransferase" evidence="1">
    <location>
        <begin position="23"/>
        <end position="173"/>
    </location>
</feature>
<name>A0A174Z962_9FIRM</name>
<dbReference type="PANTHER" id="PTHR43792:SF1">
    <property type="entry name" value="N-ACETYLTRANSFERASE DOMAIN-CONTAINING PROTEIN"/>
    <property type="match status" value="1"/>
</dbReference>
<protein>
    <submittedName>
        <fullName evidence="2">Putative ribosomal N-acetyltransferase YdaF</fullName>
        <ecNumber evidence="2">2.3.1.-</ecNumber>
    </submittedName>
</protein>
<dbReference type="Pfam" id="PF13302">
    <property type="entry name" value="Acetyltransf_3"/>
    <property type="match status" value="1"/>
</dbReference>
<dbReference type="STRING" id="39492.ERS852540_00114"/>
<dbReference type="GO" id="GO:0016747">
    <property type="term" value="F:acyltransferase activity, transferring groups other than amino-acyl groups"/>
    <property type="evidence" value="ECO:0007669"/>
    <property type="project" value="InterPro"/>
</dbReference>
<dbReference type="AlphaFoldDB" id="A0A174Z962"/>
<dbReference type="InterPro" id="IPR051531">
    <property type="entry name" value="N-acetyltransferase"/>
</dbReference>
<organism evidence="2 3">
    <name type="scientific">[Eubacterium] siraeum</name>
    <dbReference type="NCBI Taxonomy" id="39492"/>
    <lineage>
        <taxon>Bacteria</taxon>
        <taxon>Bacillati</taxon>
        <taxon>Bacillota</taxon>
        <taxon>Clostridia</taxon>
        <taxon>Eubacteriales</taxon>
        <taxon>Oscillospiraceae</taxon>
        <taxon>Oscillospiraceae incertae sedis</taxon>
    </lineage>
</organism>
<dbReference type="Gene3D" id="3.40.630.30">
    <property type="match status" value="1"/>
</dbReference>
<dbReference type="PROSITE" id="PS51186">
    <property type="entry name" value="GNAT"/>
    <property type="match status" value="1"/>
</dbReference>
<keyword evidence="2" id="KW-0012">Acyltransferase</keyword>